<reference evidence="8 9" key="1">
    <citation type="submission" date="2019-05" db="EMBL/GenBank/DDBJ databases">
        <title>Dyadobacter AR-3-8 sp. nov., isolated from arctic soil.</title>
        <authorList>
            <person name="Chaudhary D.K."/>
        </authorList>
    </citation>
    <scope>NUCLEOTIDE SEQUENCE [LARGE SCALE GENOMIC DNA]</scope>
    <source>
        <strain evidence="8 9">AR-3-8</strain>
    </source>
</reference>
<comment type="caution">
    <text evidence="8">The sequence shown here is derived from an EMBL/GenBank/DDBJ whole genome shotgun (WGS) entry which is preliminary data.</text>
</comment>
<sequence>MKKKLFNYLTIIIVAAVCTVVPSGCKNALDLEPLDRVSDATYWKDANEFKLAASAFYGYLRTFGNGNGDGHTGSDLGPDRGTIARGTNTIVSNDDNYNNAYKWIRNINYLLAKAKDFKSPDQIKISVAEAKFFRAYVYFDKLLTSYGGVILVKDVLTTESAELKAARNTRDETIDFIIGDLEAAIADLPVESEIAAADKGRISKGAAEAFLGRVCLYEGTWQKFRSGNATRYNALLDKAISNNNAVITSNQYSLFKPAVLGDSALKYLFILENQKSNPAGITKSSNQEYILGVRYESNNLLKTIPNQISFSSLGGDASRVMADMYLCNDGLPIDKTTLPFSRATLTSEYKNREHRMRYFMMIPGLPYWQNAVNYHINWDWSAADLAIARIHNAWNGDVTGYSNQYWSAERQVPNGQEGWDYPVIRLAEVYLNYAEALFERNGDISDVDLDKSLNLVRNRVNVSMPKLSNALAKAHNLDMQQEIRRERTVELQAENFRMDDLKRWYIAHIELAKVSLGVRWKGTEFETKYPDSPPPLTADGDVIADPVTERKFSAKNYLIPLPTNQLQLNPNLVQNPGW</sequence>
<evidence type="ECO:0000256" key="1">
    <source>
        <dbReference type="ARBA" id="ARBA00004442"/>
    </source>
</evidence>
<evidence type="ECO:0000259" key="7">
    <source>
        <dbReference type="Pfam" id="PF14322"/>
    </source>
</evidence>
<dbReference type="GO" id="GO:0009279">
    <property type="term" value="C:cell outer membrane"/>
    <property type="evidence" value="ECO:0007669"/>
    <property type="project" value="UniProtKB-SubCell"/>
</dbReference>
<dbReference type="EMBL" id="SZVO01000017">
    <property type="protein sequence ID" value="TKT87976.1"/>
    <property type="molecule type" value="Genomic_DNA"/>
</dbReference>
<protein>
    <submittedName>
        <fullName evidence="8">RagB/SusD family nutrient uptake outer membrane protein</fullName>
    </submittedName>
</protein>
<gene>
    <name evidence="8" type="ORF">FDK13_28140</name>
</gene>
<feature type="domain" description="RagB/SusD" evidence="6">
    <location>
        <begin position="317"/>
        <end position="578"/>
    </location>
</feature>
<dbReference type="InterPro" id="IPR033985">
    <property type="entry name" value="SusD-like_N"/>
</dbReference>
<keyword evidence="5" id="KW-0998">Cell outer membrane</keyword>
<keyword evidence="3" id="KW-0732">Signal</keyword>
<evidence type="ECO:0000256" key="2">
    <source>
        <dbReference type="ARBA" id="ARBA00006275"/>
    </source>
</evidence>
<dbReference type="AlphaFoldDB" id="A0A4U6CUN1"/>
<dbReference type="Gene3D" id="1.25.40.390">
    <property type="match status" value="1"/>
</dbReference>
<evidence type="ECO:0000259" key="6">
    <source>
        <dbReference type="Pfam" id="PF07980"/>
    </source>
</evidence>
<accession>A0A4U6CUN1</accession>
<evidence type="ECO:0000256" key="3">
    <source>
        <dbReference type="ARBA" id="ARBA00022729"/>
    </source>
</evidence>
<dbReference type="SUPFAM" id="SSF48452">
    <property type="entry name" value="TPR-like"/>
    <property type="match status" value="1"/>
</dbReference>
<evidence type="ECO:0000313" key="8">
    <source>
        <dbReference type="EMBL" id="TKT87976.1"/>
    </source>
</evidence>
<evidence type="ECO:0000256" key="5">
    <source>
        <dbReference type="ARBA" id="ARBA00023237"/>
    </source>
</evidence>
<dbReference type="RefSeq" id="WP_137343362.1">
    <property type="nucleotide sequence ID" value="NZ_BSQH01000005.1"/>
</dbReference>
<dbReference type="Pfam" id="PF14322">
    <property type="entry name" value="SusD-like_3"/>
    <property type="match status" value="1"/>
</dbReference>
<keyword evidence="4" id="KW-0472">Membrane</keyword>
<comment type="subcellular location">
    <subcellularLocation>
        <location evidence="1">Cell outer membrane</location>
    </subcellularLocation>
</comment>
<dbReference type="InterPro" id="IPR012944">
    <property type="entry name" value="SusD_RagB_dom"/>
</dbReference>
<comment type="similarity">
    <text evidence="2">Belongs to the SusD family.</text>
</comment>
<organism evidence="8 9">
    <name type="scientific">Dyadobacter frigoris</name>
    <dbReference type="NCBI Taxonomy" id="2576211"/>
    <lineage>
        <taxon>Bacteria</taxon>
        <taxon>Pseudomonadati</taxon>
        <taxon>Bacteroidota</taxon>
        <taxon>Cytophagia</taxon>
        <taxon>Cytophagales</taxon>
        <taxon>Spirosomataceae</taxon>
        <taxon>Dyadobacter</taxon>
    </lineage>
</organism>
<proteinExistence type="inferred from homology"/>
<dbReference type="OrthoDB" id="5694214at2"/>
<feature type="domain" description="SusD-like N-terminal" evidence="7">
    <location>
        <begin position="93"/>
        <end position="216"/>
    </location>
</feature>
<name>A0A4U6CUN1_9BACT</name>
<dbReference type="Proteomes" id="UP000304900">
    <property type="component" value="Unassembled WGS sequence"/>
</dbReference>
<keyword evidence="9" id="KW-1185">Reference proteome</keyword>
<dbReference type="InterPro" id="IPR011990">
    <property type="entry name" value="TPR-like_helical_dom_sf"/>
</dbReference>
<dbReference type="Pfam" id="PF07980">
    <property type="entry name" value="SusD_RagB"/>
    <property type="match status" value="1"/>
</dbReference>
<evidence type="ECO:0000313" key="9">
    <source>
        <dbReference type="Proteomes" id="UP000304900"/>
    </source>
</evidence>
<evidence type="ECO:0000256" key="4">
    <source>
        <dbReference type="ARBA" id="ARBA00023136"/>
    </source>
</evidence>